<dbReference type="InterPro" id="IPR048297">
    <property type="entry name" value="DUF936_dom_pln"/>
</dbReference>
<sequence>MATLTPRILLKLLQSMNSHTSHWRPPFLAPPDRDTDLKLTNQLQLGQFVHLDLFVFDSPSVPIAANMRPIVVRHLSIRTPEPLIAQISPSRNGGGSGSVSSVADGKKSKVSRQVSALKENVIVNVNYANEKGSNGRTGLEKGSKRFLSSGRLKQRSMSSGKKALAVEKDTSPAGKSGKRSAFPVPSKCVVVFLVSLWCFPANLVRIKF</sequence>
<keyword evidence="4" id="KW-1185">Reference proteome</keyword>
<dbReference type="PANTHER" id="PTHR31928:SF3">
    <property type="entry name" value="EXPRESSED PROTEIN"/>
    <property type="match status" value="1"/>
</dbReference>
<evidence type="ECO:0000313" key="4">
    <source>
        <dbReference type="Proteomes" id="UP001604336"/>
    </source>
</evidence>
<dbReference type="EMBL" id="JBFOLK010000009">
    <property type="protein sequence ID" value="KAL2484862.1"/>
    <property type="molecule type" value="Genomic_DNA"/>
</dbReference>
<feature type="region of interest" description="Disordered" evidence="1">
    <location>
        <begin position="133"/>
        <end position="180"/>
    </location>
</feature>
<comment type="caution">
    <text evidence="3">The sequence shown here is derived from an EMBL/GenBank/DDBJ whole genome shotgun (WGS) entry which is preliminary data.</text>
</comment>
<reference evidence="4" key="1">
    <citation type="submission" date="2024-07" db="EMBL/GenBank/DDBJ databases">
        <title>Two chromosome-level genome assemblies of Korean endemic species Abeliophyllum distichum and Forsythia ovata (Oleaceae).</title>
        <authorList>
            <person name="Jang H."/>
        </authorList>
    </citation>
    <scope>NUCLEOTIDE SEQUENCE [LARGE SCALE GENOMIC DNA]</scope>
</reference>
<proteinExistence type="predicted"/>
<dbReference type="InterPro" id="IPR010341">
    <property type="entry name" value="DUF936_pln"/>
</dbReference>
<name>A0ABD1R8W7_9LAMI</name>
<accession>A0ABD1R8W7</accession>
<feature type="domain" description="DUF936" evidence="2">
    <location>
        <begin position="29"/>
        <end position="84"/>
    </location>
</feature>
<protein>
    <recommendedName>
        <fullName evidence="2">DUF936 domain-containing protein</fullName>
    </recommendedName>
</protein>
<organism evidence="3 4">
    <name type="scientific">Abeliophyllum distichum</name>
    <dbReference type="NCBI Taxonomy" id="126358"/>
    <lineage>
        <taxon>Eukaryota</taxon>
        <taxon>Viridiplantae</taxon>
        <taxon>Streptophyta</taxon>
        <taxon>Embryophyta</taxon>
        <taxon>Tracheophyta</taxon>
        <taxon>Spermatophyta</taxon>
        <taxon>Magnoliopsida</taxon>
        <taxon>eudicotyledons</taxon>
        <taxon>Gunneridae</taxon>
        <taxon>Pentapetalae</taxon>
        <taxon>asterids</taxon>
        <taxon>lamiids</taxon>
        <taxon>Lamiales</taxon>
        <taxon>Oleaceae</taxon>
        <taxon>Forsythieae</taxon>
        <taxon>Abeliophyllum</taxon>
    </lineage>
</organism>
<dbReference type="Pfam" id="PF06075">
    <property type="entry name" value="DUF936"/>
    <property type="match status" value="1"/>
</dbReference>
<dbReference type="PANTHER" id="PTHR31928">
    <property type="entry name" value="EXPRESSED PROTEIN"/>
    <property type="match status" value="1"/>
</dbReference>
<evidence type="ECO:0000313" key="3">
    <source>
        <dbReference type="EMBL" id="KAL2484862.1"/>
    </source>
</evidence>
<gene>
    <name evidence="3" type="ORF">Adt_29618</name>
</gene>
<evidence type="ECO:0000259" key="2">
    <source>
        <dbReference type="Pfam" id="PF06075"/>
    </source>
</evidence>
<evidence type="ECO:0000256" key="1">
    <source>
        <dbReference type="SAM" id="MobiDB-lite"/>
    </source>
</evidence>
<dbReference type="Proteomes" id="UP001604336">
    <property type="component" value="Unassembled WGS sequence"/>
</dbReference>
<dbReference type="AlphaFoldDB" id="A0ABD1R8W7"/>
<feature type="region of interest" description="Disordered" evidence="1">
    <location>
        <begin position="85"/>
        <end position="107"/>
    </location>
</feature>